<protein>
    <submittedName>
        <fullName evidence="1">Uncharacterized protein</fullName>
    </submittedName>
</protein>
<gene>
    <name evidence="1" type="primary">67</name>
    <name evidence="1" type="ORF">SEA_NIKLAS_67</name>
</gene>
<dbReference type="KEGG" id="vg:60325236"/>
<dbReference type="Proteomes" id="UP000295207">
    <property type="component" value="Segment"/>
</dbReference>
<evidence type="ECO:0000313" key="2">
    <source>
        <dbReference type="Proteomes" id="UP000295207"/>
    </source>
</evidence>
<name>A0A482JHG8_9CAUD</name>
<dbReference type="GeneID" id="60325236"/>
<dbReference type="EMBL" id="MK494119">
    <property type="protein sequence ID" value="QBP31649.1"/>
    <property type="molecule type" value="Genomic_DNA"/>
</dbReference>
<accession>A0A482JHG8</accession>
<proteinExistence type="predicted"/>
<evidence type="ECO:0000313" key="1">
    <source>
        <dbReference type="EMBL" id="QBP31649.1"/>
    </source>
</evidence>
<sequence>MSRHNCSGDDCGYCERRIAEAEYQRDAGYDDLPAFYDGT</sequence>
<organism evidence="1 2">
    <name type="scientific">Mycobacterium Phage Niklas</name>
    <dbReference type="NCBI Taxonomy" id="2517936"/>
    <lineage>
        <taxon>Viruses</taxon>
        <taxon>Duplodnaviria</taxon>
        <taxon>Heunggongvirae</taxon>
        <taxon>Uroviricota</taxon>
        <taxon>Caudoviricetes</taxon>
        <taxon>Weiservirinae</taxon>
        <taxon>Anayavirus</taxon>
        <taxon>Anayavirus niklas</taxon>
    </lineage>
</organism>
<dbReference type="RefSeq" id="YP_009953757.1">
    <property type="nucleotide sequence ID" value="NC_051625.1"/>
</dbReference>
<reference evidence="1 2" key="1">
    <citation type="submission" date="2019-02" db="EMBL/GenBank/DDBJ databases">
        <authorList>
            <person name="Johnson N."/>
            <person name="McClure M.G."/>
            <person name="Christensen M."/>
            <person name="Johnson M."/>
            <person name="Gaffney B.L."/>
            <person name="Staples A.K."/>
            <person name="King R.A."/>
            <person name="Rinehart C.A."/>
            <person name="Rowland N.S."/>
            <person name="Garlena R.A."/>
            <person name="Russell D.A."/>
            <person name="Pope W.H."/>
            <person name="Jacobs-Sera D."/>
            <person name="Hendrix R.W."/>
            <person name="Hatfull G.F."/>
        </authorList>
    </citation>
    <scope>NUCLEOTIDE SEQUENCE [LARGE SCALE GENOMIC DNA]</scope>
</reference>
<keyword evidence="2" id="KW-1185">Reference proteome</keyword>